<protein>
    <submittedName>
        <fullName evidence="5">4-hydroxyacetophenone monooxygenase</fullName>
    </submittedName>
    <submittedName>
        <fullName evidence="6">NAD(P)/FAD-dependent oxidoreductase</fullName>
    </submittedName>
</protein>
<evidence type="ECO:0000313" key="7">
    <source>
        <dbReference type="Proteomes" id="UP000465306"/>
    </source>
</evidence>
<dbReference type="PRINTS" id="PR00411">
    <property type="entry name" value="PNDRDTASEI"/>
</dbReference>
<dbReference type="EMBL" id="CP065047">
    <property type="protein sequence ID" value="QPI35730.1"/>
    <property type="molecule type" value="Genomic_DNA"/>
</dbReference>
<dbReference type="SUPFAM" id="SSF51905">
    <property type="entry name" value="FAD/NAD(P)-binding domain"/>
    <property type="match status" value="1"/>
</dbReference>
<keyword evidence="7" id="KW-1185">Reference proteome</keyword>
<dbReference type="EMBL" id="BLKU01000003">
    <property type="protein sequence ID" value="GFG65201.1"/>
    <property type="molecule type" value="Genomic_DNA"/>
</dbReference>
<name>A0AAX1J5E9_9MYCO</name>
<keyword evidence="4" id="KW-0560">Oxidoreductase</keyword>
<dbReference type="PANTHER" id="PTHR42877:SF4">
    <property type="entry name" value="FAD_NAD(P)-BINDING DOMAIN-CONTAINING PROTEIN-RELATED"/>
    <property type="match status" value="1"/>
</dbReference>
<dbReference type="KEGG" id="mku:I2456_14040"/>
<comment type="similarity">
    <text evidence="1">Belongs to the FAD-binding monooxygenase family.</text>
</comment>
<dbReference type="Proteomes" id="UP000465306">
    <property type="component" value="Unassembled WGS sequence"/>
</dbReference>
<reference evidence="5 7" key="1">
    <citation type="journal article" date="2019" name="Emerg. Microbes Infect.">
        <title>Comprehensive subspecies identification of 175 nontuberculous mycobacteria species based on 7547 genomic profiles.</title>
        <authorList>
            <person name="Matsumoto Y."/>
            <person name="Kinjo T."/>
            <person name="Motooka D."/>
            <person name="Nabeya D."/>
            <person name="Jung N."/>
            <person name="Uechi K."/>
            <person name="Horii T."/>
            <person name="Iida T."/>
            <person name="Fujita J."/>
            <person name="Nakamura S."/>
        </authorList>
    </citation>
    <scope>NUCLEOTIDE SEQUENCE [LARGE SCALE GENOMIC DNA]</scope>
    <source>
        <strain evidence="5 7">JCM 13573</strain>
    </source>
</reference>
<dbReference type="GO" id="GO:0004499">
    <property type="term" value="F:N,N-dimethylaniline monooxygenase activity"/>
    <property type="evidence" value="ECO:0007669"/>
    <property type="project" value="InterPro"/>
</dbReference>
<evidence type="ECO:0000256" key="3">
    <source>
        <dbReference type="ARBA" id="ARBA00022827"/>
    </source>
</evidence>
<reference evidence="6" key="3">
    <citation type="submission" date="2020-11" db="EMBL/GenBank/DDBJ databases">
        <title>Intraspecies plasmid and genomic variation of Mycobacterium kubicae revealed by the complete genome sequences of two clinical isolates.</title>
        <authorList>
            <person name="Hendrix J.R."/>
            <person name="Epperson L.E."/>
            <person name="Honda J.R."/>
            <person name="Strong M."/>
        </authorList>
    </citation>
    <scope>NUCLEOTIDE SEQUENCE</scope>
    <source>
        <strain evidence="6">JCM 13573</strain>
    </source>
</reference>
<evidence type="ECO:0000313" key="8">
    <source>
        <dbReference type="Proteomes" id="UP000663583"/>
    </source>
</evidence>
<dbReference type="AlphaFoldDB" id="A0AAX1J5E9"/>
<evidence type="ECO:0000313" key="5">
    <source>
        <dbReference type="EMBL" id="GFG65201.1"/>
    </source>
</evidence>
<sequence length="491" mass="55014">MTDQFSYDVVIIGAGFSGLAAAAKISRLTRCSFVILEKSDDVGGTWRDNTYPGCACDIPAPLYSFSFLQNPEWRELFATQAEILRYLQEATRRLGLAEKILFNTTVSGAHWDSTSNVWRLSARDGRQFTARYVVNAVGLLHHPAIPQLAGREEFGGPMFHSAQWDHGVDLRGKRVAVIGTGASAIQFIPAIVDRVSELTVFQRTPPWILPKKNRRFSEVERASVRDSALACWGRRARLFWIHEKRVKGFLGDQSAMRPTLELAVNHLERQVPDPALRTKLTPSYAIGCKRLLISSDYYPALSKPHVTVVTDGIARLTHHGVATTSGQHIDADVIIYGTGFDAQHAITHIPIRGRDGIRLEEAWSSTGPEAYLGTLIRGFPNFFLMCGPNTGLGHNSQIFMIEAQAHYLARCIRSAGGTAVVEVKESAQRRYNDRLQRRLSNTVWQAGGCRSWYQDAKSGRNTLLWPQSVVWFWLRTRKVRSTDLNKTLTSY</sequence>
<reference evidence="5" key="2">
    <citation type="submission" date="2020-02" db="EMBL/GenBank/DDBJ databases">
        <authorList>
            <person name="Matsumoto Y."/>
            <person name="Kinjo T."/>
            <person name="Motooka D."/>
            <person name="Nabeya D."/>
            <person name="Jung N."/>
            <person name="Uechi K."/>
            <person name="Horii T."/>
            <person name="Iida T."/>
            <person name="Fujita J."/>
            <person name="Nakamura S."/>
        </authorList>
    </citation>
    <scope>NUCLEOTIDE SEQUENCE</scope>
    <source>
        <strain evidence="5">JCM 13573</strain>
    </source>
</reference>
<keyword evidence="3" id="KW-0274">FAD</keyword>
<organism evidence="6 8">
    <name type="scientific">Mycobacterium kubicae</name>
    <dbReference type="NCBI Taxonomy" id="120959"/>
    <lineage>
        <taxon>Bacteria</taxon>
        <taxon>Bacillati</taxon>
        <taxon>Actinomycetota</taxon>
        <taxon>Actinomycetes</taxon>
        <taxon>Mycobacteriales</taxon>
        <taxon>Mycobacteriaceae</taxon>
        <taxon>Mycobacterium</taxon>
        <taxon>Mycobacterium simiae complex</taxon>
    </lineage>
</organism>
<dbReference type="InterPro" id="IPR036188">
    <property type="entry name" value="FAD/NAD-bd_sf"/>
</dbReference>
<evidence type="ECO:0000256" key="2">
    <source>
        <dbReference type="ARBA" id="ARBA00022630"/>
    </source>
</evidence>
<dbReference type="Gene3D" id="3.50.50.60">
    <property type="entry name" value="FAD/NAD(P)-binding domain"/>
    <property type="match status" value="2"/>
</dbReference>
<dbReference type="GO" id="GO:0050660">
    <property type="term" value="F:flavin adenine dinucleotide binding"/>
    <property type="evidence" value="ECO:0007669"/>
    <property type="project" value="InterPro"/>
</dbReference>
<accession>A0AAX1J5E9</accession>
<evidence type="ECO:0000256" key="4">
    <source>
        <dbReference type="ARBA" id="ARBA00023002"/>
    </source>
</evidence>
<proteinExistence type="inferred from homology"/>
<dbReference type="InterPro" id="IPR051209">
    <property type="entry name" value="FAD-bind_Monooxygenase_sf"/>
</dbReference>
<evidence type="ECO:0000256" key="1">
    <source>
        <dbReference type="ARBA" id="ARBA00010139"/>
    </source>
</evidence>
<dbReference type="Pfam" id="PF00743">
    <property type="entry name" value="FMO-like"/>
    <property type="match status" value="1"/>
</dbReference>
<evidence type="ECO:0000313" key="6">
    <source>
        <dbReference type="EMBL" id="QPI35730.1"/>
    </source>
</evidence>
<dbReference type="PANTHER" id="PTHR42877">
    <property type="entry name" value="L-ORNITHINE N(5)-MONOOXYGENASE-RELATED"/>
    <property type="match status" value="1"/>
</dbReference>
<dbReference type="Proteomes" id="UP000663583">
    <property type="component" value="Chromosome"/>
</dbReference>
<dbReference type="InterPro" id="IPR020946">
    <property type="entry name" value="Flavin_mOase-like"/>
</dbReference>
<keyword evidence="2" id="KW-0285">Flavoprotein</keyword>
<keyword evidence="5" id="KW-0503">Monooxygenase</keyword>
<dbReference type="PRINTS" id="PR00368">
    <property type="entry name" value="FADPNR"/>
</dbReference>
<gene>
    <name evidence="6" type="ORF">I2456_14040</name>
    <name evidence="5" type="ORF">MKUB_26910</name>
</gene>
<dbReference type="RefSeq" id="WP_085074221.1">
    <property type="nucleotide sequence ID" value="NZ_BLKU01000003.1"/>
</dbReference>
<dbReference type="GO" id="GO:0050661">
    <property type="term" value="F:NADP binding"/>
    <property type="evidence" value="ECO:0007669"/>
    <property type="project" value="InterPro"/>
</dbReference>